<feature type="region of interest" description="Disordered" evidence="1">
    <location>
        <begin position="65"/>
        <end position="119"/>
    </location>
</feature>
<accession>A0A1E3B3V9</accession>
<protein>
    <submittedName>
        <fullName evidence="2">Uncharacterized protein</fullName>
    </submittedName>
</protein>
<evidence type="ECO:0000313" key="2">
    <source>
        <dbReference type="EMBL" id="ODM15640.1"/>
    </source>
</evidence>
<gene>
    <name evidence="2" type="ORF">SI65_08874</name>
</gene>
<dbReference type="EMBL" id="JXNT01000015">
    <property type="protein sequence ID" value="ODM15640.1"/>
    <property type="molecule type" value="Genomic_DNA"/>
</dbReference>
<dbReference type="OrthoDB" id="4201296at2759"/>
<dbReference type="VEuPathDB" id="FungiDB:SI65_08874"/>
<comment type="caution">
    <text evidence="2">The sequence shown here is derived from an EMBL/GenBank/DDBJ whole genome shotgun (WGS) entry which is preliminary data.</text>
</comment>
<name>A0A1E3B3V9_ASPCR</name>
<reference evidence="2 3" key="1">
    <citation type="journal article" date="2016" name="BMC Genomics">
        <title>Comparative genomic and transcriptomic analyses of the Fuzhuan brick tea-fermentation fungus Aspergillus cristatus.</title>
        <authorList>
            <person name="Ge Y."/>
            <person name="Wang Y."/>
            <person name="Liu Y."/>
            <person name="Tan Y."/>
            <person name="Ren X."/>
            <person name="Zhang X."/>
            <person name="Hyde K.D."/>
            <person name="Liu Y."/>
            <person name="Liu Z."/>
        </authorList>
    </citation>
    <scope>NUCLEOTIDE SEQUENCE [LARGE SCALE GENOMIC DNA]</scope>
    <source>
        <strain evidence="2 3">GZAAS20.1005</strain>
    </source>
</reference>
<proteinExistence type="predicted"/>
<dbReference type="Proteomes" id="UP000094569">
    <property type="component" value="Unassembled WGS sequence"/>
</dbReference>
<dbReference type="AlphaFoldDB" id="A0A1E3B3V9"/>
<keyword evidence="3" id="KW-1185">Reference proteome</keyword>
<evidence type="ECO:0000256" key="1">
    <source>
        <dbReference type="SAM" id="MobiDB-lite"/>
    </source>
</evidence>
<sequence>MPSKFMELFPEDDNPRASPKRISSFDVRLEDVLAHHEASIGFRSRSSTFSSSKASLVDKMPSYASSSTIFSSSSTSAPSSSSSGSSASGPVSAASSPPNPSSSRWKRLSNSILGSRRAS</sequence>
<evidence type="ECO:0000313" key="3">
    <source>
        <dbReference type="Proteomes" id="UP000094569"/>
    </source>
</evidence>
<organism evidence="2 3">
    <name type="scientific">Aspergillus cristatus</name>
    <name type="common">Chinese Fuzhuan brick tea-fermentation fungus</name>
    <name type="synonym">Eurotium cristatum</name>
    <dbReference type="NCBI Taxonomy" id="573508"/>
    <lineage>
        <taxon>Eukaryota</taxon>
        <taxon>Fungi</taxon>
        <taxon>Dikarya</taxon>
        <taxon>Ascomycota</taxon>
        <taxon>Pezizomycotina</taxon>
        <taxon>Eurotiomycetes</taxon>
        <taxon>Eurotiomycetidae</taxon>
        <taxon>Eurotiales</taxon>
        <taxon>Aspergillaceae</taxon>
        <taxon>Aspergillus</taxon>
        <taxon>Aspergillus subgen. Aspergillus</taxon>
    </lineage>
</organism>
<feature type="compositionally biased region" description="Low complexity" evidence="1">
    <location>
        <begin position="65"/>
        <end position="96"/>
    </location>
</feature>
<feature type="region of interest" description="Disordered" evidence="1">
    <location>
        <begin position="1"/>
        <end position="20"/>
    </location>
</feature>